<evidence type="ECO:0000313" key="6">
    <source>
        <dbReference type="Proteomes" id="UP000571950"/>
    </source>
</evidence>
<dbReference type="Proteomes" id="UP000571950">
    <property type="component" value="Unassembled WGS sequence"/>
</dbReference>
<evidence type="ECO:0000256" key="3">
    <source>
        <dbReference type="ARBA" id="ARBA00022729"/>
    </source>
</evidence>
<comment type="subcellular location">
    <subcellularLocation>
        <location evidence="1">Periplasm</location>
    </subcellularLocation>
</comment>
<accession>A0A7W6BKP7</accession>
<comment type="similarity">
    <text evidence="2">Belongs to the bacterial solute-binding protein 5 family.</text>
</comment>
<evidence type="ECO:0000256" key="2">
    <source>
        <dbReference type="ARBA" id="ARBA00005695"/>
    </source>
</evidence>
<feature type="domain" description="Solute-binding protein family 5" evidence="4">
    <location>
        <begin position="44"/>
        <end position="351"/>
    </location>
</feature>
<dbReference type="SUPFAM" id="SSF53850">
    <property type="entry name" value="Periplasmic binding protein-like II"/>
    <property type="match status" value="1"/>
</dbReference>
<evidence type="ECO:0000313" key="5">
    <source>
        <dbReference type="EMBL" id="MBB3927694.1"/>
    </source>
</evidence>
<keyword evidence="3" id="KW-0732">Signal</keyword>
<proteinExistence type="inferred from homology"/>
<dbReference type="InterPro" id="IPR000914">
    <property type="entry name" value="SBP_5_dom"/>
</dbReference>
<dbReference type="Gene3D" id="3.10.105.10">
    <property type="entry name" value="Dipeptide-binding Protein, Domain 3"/>
    <property type="match status" value="1"/>
</dbReference>
<organism evidence="5 6">
    <name type="scientific">Sphingobium jiangsuense</name>
    <dbReference type="NCBI Taxonomy" id="870476"/>
    <lineage>
        <taxon>Bacteria</taxon>
        <taxon>Pseudomonadati</taxon>
        <taxon>Pseudomonadota</taxon>
        <taxon>Alphaproteobacteria</taxon>
        <taxon>Sphingomonadales</taxon>
        <taxon>Sphingomonadaceae</taxon>
        <taxon>Sphingobium</taxon>
    </lineage>
</organism>
<dbReference type="PANTHER" id="PTHR30290:SF38">
    <property type="entry name" value="D,D-DIPEPTIDE-BINDING PERIPLASMIC PROTEIN DDPA-RELATED"/>
    <property type="match status" value="1"/>
</dbReference>
<sequence length="457" mass="50067">MRVSVMGSEKEVEAPLAHIGTRAGQVVFAATAQGLVSYDAAGDVIPGLAQRWIVVDDGRSYIFRLRRAKWLNGKRVDARDVRRLLLARMEREVARDPYGIMASVDEVLAMTGDVIEIRLVAPQPDFLLAMAQPEMGVALPDGGTGPYRRTGESKEKGVLLLAPVEDADEGVTEPRAHERLVLRAERPSRALARFTGGKADLVLGGTLAEFPYIALGEVPPRTVRFDPVQGLFGLALSPDTPMFADANVREALSMAIDRQAIIGYFDMSRWKIAEQILPQQLNLPHPPTAPGWSAMSMEDRRNFAIGVIARWQAQHGGKPVELSIALPPGPGMSLLFLALKAQLQAIGITVRQVEKKGDLTLIDEVAPYDSVVWYLGRLSCARKVHCDKAAEDLLKQTVKATDMSARLFLLGQVEPLIQRHNGFIPLAMPVRWSLAASRLNGFQPSPRGDRSLRGLVE</sequence>
<protein>
    <submittedName>
        <fullName evidence="5">Peptide/nickel transport system substrate-binding protein</fullName>
    </submittedName>
</protein>
<dbReference type="PANTHER" id="PTHR30290">
    <property type="entry name" value="PERIPLASMIC BINDING COMPONENT OF ABC TRANSPORTER"/>
    <property type="match status" value="1"/>
</dbReference>
<reference evidence="5 6" key="1">
    <citation type="submission" date="2020-08" db="EMBL/GenBank/DDBJ databases">
        <title>Genomic Encyclopedia of Type Strains, Phase IV (KMG-IV): sequencing the most valuable type-strain genomes for metagenomic binning, comparative biology and taxonomic classification.</title>
        <authorList>
            <person name="Goeker M."/>
        </authorList>
    </citation>
    <scope>NUCLEOTIDE SEQUENCE [LARGE SCALE GENOMIC DNA]</scope>
    <source>
        <strain evidence="5 6">DSM 26189</strain>
    </source>
</reference>
<evidence type="ECO:0000256" key="1">
    <source>
        <dbReference type="ARBA" id="ARBA00004418"/>
    </source>
</evidence>
<dbReference type="GO" id="GO:1904680">
    <property type="term" value="F:peptide transmembrane transporter activity"/>
    <property type="evidence" value="ECO:0007669"/>
    <property type="project" value="TreeGrafter"/>
</dbReference>
<dbReference type="GO" id="GO:0015833">
    <property type="term" value="P:peptide transport"/>
    <property type="evidence" value="ECO:0007669"/>
    <property type="project" value="TreeGrafter"/>
</dbReference>
<dbReference type="Pfam" id="PF00496">
    <property type="entry name" value="SBP_bac_5"/>
    <property type="match status" value="1"/>
</dbReference>
<dbReference type="InterPro" id="IPR039424">
    <property type="entry name" value="SBP_5"/>
</dbReference>
<evidence type="ECO:0000259" key="4">
    <source>
        <dbReference type="Pfam" id="PF00496"/>
    </source>
</evidence>
<dbReference type="Gene3D" id="3.40.190.10">
    <property type="entry name" value="Periplasmic binding protein-like II"/>
    <property type="match status" value="1"/>
</dbReference>
<comment type="caution">
    <text evidence="5">The sequence shown here is derived from an EMBL/GenBank/DDBJ whole genome shotgun (WGS) entry which is preliminary data.</text>
</comment>
<keyword evidence="6" id="KW-1185">Reference proteome</keyword>
<name>A0A7W6BKP7_9SPHN</name>
<dbReference type="AlphaFoldDB" id="A0A7W6BKP7"/>
<dbReference type="EMBL" id="JACIDT010000014">
    <property type="protein sequence ID" value="MBB3927694.1"/>
    <property type="molecule type" value="Genomic_DNA"/>
</dbReference>
<dbReference type="RefSeq" id="WP_284278461.1">
    <property type="nucleotide sequence ID" value="NZ_BSPS01000074.1"/>
</dbReference>
<gene>
    <name evidence="5" type="ORF">GGR43_003427</name>
</gene>